<accession>A0A428TAW9</accession>
<dbReference type="AlphaFoldDB" id="A0A428TAW9"/>
<keyword evidence="2" id="KW-1185">Reference proteome</keyword>
<name>A0A428TAW9_9HYPO</name>
<sequence>MNEKMLLTDLLLRFTSMRKHMAHEFVHSDAELYDQFFREVFQNWSSDERSNPAPIWREAKFAETSIQVGVLRVNHPEPGNGDVIPNFCCRPLTLPARLPCSSSRQRNSKDHSHSYYKV</sequence>
<evidence type="ECO:0000313" key="2">
    <source>
        <dbReference type="Proteomes" id="UP000288429"/>
    </source>
</evidence>
<proteinExistence type="predicted"/>
<reference evidence="1 2" key="1">
    <citation type="submission" date="2017-06" db="EMBL/GenBank/DDBJ databases">
        <title>Cmopartive genomic analysis of Ambrosia Fusariam Clade fungi.</title>
        <authorList>
            <person name="Stajich J.E."/>
            <person name="Carrillo J."/>
            <person name="Kijimoto T."/>
            <person name="Eskalen A."/>
            <person name="O'Donnell K."/>
            <person name="Kasson M."/>
        </authorList>
    </citation>
    <scope>NUCLEOTIDE SEQUENCE [LARGE SCALE GENOMIC DNA]</scope>
    <source>
        <strain evidence="1 2">NRRL 20438</strain>
    </source>
</reference>
<gene>
    <name evidence="1" type="ORF">CDV31_012301</name>
</gene>
<comment type="caution">
    <text evidence="1">The sequence shown here is derived from an EMBL/GenBank/DDBJ whole genome shotgun (WGS) entry which is preliminary data.</text>
</comment>
<evidence type="ECO:0000313" key="1">
    <source>
        <dbReference type="EMBL" id="RSL99179.1"/>
    </source>
</evidence>
<organism evidence="1 2">
    <name type="scientific">Fusarium ambrosium</name>
    <dbReference type="NCBI Taxonomy" id="131363"/>
    <lineage>
        <taxon>Eukaryota</taxon>
        <taxon>Fungi</taxon>
        <taxon>Dikarya</taxon>
        <taxon>Ascomycota</taxon>
        <taxon>Pezizomycotina</taxon>
        <taxon>Sordariomycetes</taxon>
        <taxon>Hypocreomycetidae</taxon>
        <taxon>Hypocreales</taxon>
        <taxon>Nectriaceae</taxon>
        <taxon>Fusarium</taxon>
        <taxon>Fusarium solani species complex</taxon>
    </lineage>
</organism>
<dbReference type="EMBL" id="NIZV01000225">
    <property type="protein sequence ID" value="RSL99179.1"/>
    <property type="molecule type" value="Genomic_DNA"/>
</dbReference>
<dbReference type="Proteomes" id="UP000288429">
    <property type="component" value="Unassembled WGS sequence"/>
</dbReference>
<protein>
    <submittedName>
        <fullName evidence="1">Uncharacterized protein</fullName>
    </submittedName>
</protein>